<dbReference type="SUPFAM" id="SSF57959">
    <property type="entry name" value="Leucine zipper domain"/>
    <property type="match status" value="1"/>
</dbReference>
<feature type="compositionally biased region" description="Low complexity" evidence="7">
    <location>
        <begin position="505"/>
        <end position="516"/>
    </location>
</feature>
<dbReference type="GO" id="GO:0003700">
    <property type="term" value="F:DNA-binding transcription factor activity"/>
    <property type="evidence" value="ECO:0007669"/>
    <property type="project" value="InterPro"/>
</dbReference>
<accession>A0A316Z8E4</accession>
<feature type="compositionally biased region" description="Polar residues" evidence="7">
    <location>
        <begin position="17"/>
        <end position="29"/>
    </location>
</feature>
<comment type="similarity">
    <text evidence="2">Belongs to the bZIP family.</text>
</comment>
<dbReference type="PANTHER" id="PTHR47416">
    <property type="entry name" value="BASIC-LEUCINE ZIPPER TRANSCRIPTION FACTOR F-RELATED"/>
    <property type="match status" value="1"/>
</dbReference>
<sequence length="1222" mass="125898">LQSRARRPGLFPRCSPSRPQRLSSSVTQNAPHAAPHSQLLLLPQHPALLRHAHTLSRISPRLALILHAPGRLRQPSSTGAAASALCPPRRPPLVAVSPSLLWSRVSASCSRSLRLGPHPSSPHHHPLAAPLSQLPLQHRCLPAIRAPAASLQHLSQHTSTLPPSMSTALDAAADFDAFIDIDGSGAPDSPLPQPAGDTPKLLSRTAAGRPQHGRRPTPLSMSALPAHLTAGSDAHSPAFHGNGMASPMNAPSSPSVGDMFTFASAAGTPTTHSASLHSLSFDFFDGAALPGSVPFAGAPAHLSREGAADAHARQPAGPVQEVYAASYEHVPSPLAWNVSNTAATPEQHRAASAFSAAAANRAAGRGAEAVHAGAENEQLAFGAPYASPNKMLDPNGYGMPFMPFSQHDASMGMHGVGPFQQHHNYAAFAHGPPQGHAVPGAAHPSFAGGDEGPSPFTEDRSSPGSSTAPTSTERHSPPPPEKRRRLTVSDAPPPQQPVHDEESTAKALAAAVAAAAPAPPAKKAARKASKRKTKAEKNAEAAAAKAAADEAPAKRDSIVSIEASAAASNAGDAASEAANGDRDDVESVTSASQSGKRAPPSASHVTENGQPFPVIDTSAKHSSLFVPPDTSGLTKREARLVKNRAAAFLSRQRKREQFEELESRCRAICRLVWRMWEVVAGPDMSWDMFGQTILPQLLQDEAPEVREALEMIVAGKGASIAPTEESIAQNSSSGGTQRSTVSPAKQTVKRERDEDFDDSFASVASSRAVHSSHGRNSSLSSSSGNSSASTACTSVNQDAQQEPQQHQPRDKSDASAKAAQQSAPPHSPHDERPFRSGASASETGVSLTLGPEPEGKQEGGAEGSGAAVLPAEGAGSAVQATAASAKMQRSSSGRGAMQRTASGLQKRSAGGMALMVMLFGFAFLGLPAGASSGGLERAPESSAFNMGPVLAPFAQQTTSPDGLLCSISSKDDEEEASESSERPAASSAIDILAASSHSSAAADEMNIDDLLDLHHTKSTAQSEGDVEATLVDMAAKPRGSGPIGDFRGMSLGALGAHLGRHGLDVEQGFMLMGPGAPAAADAEAPDAGQQAPAALRLTLYMPTARATEEQARQPAQHASTPTSSASPKLPLELQRSLARSATIDALRAQGKDARSILDAATSEHRPQPSPSASQPARELPSAAPGAEFLELELGLAGGASASAAHVAQLLLAGARAAARSSA</sequence>
<name>A0A316Z8E4_9BASI</name>
<feature type="compositionally biased region" description="Low complexity" evidence="7">
    <location>
        <begin position="871"/>
        <end position="885"/>
    </location>
</feature>
<dbReference type="GO" id="GO:0003677">
    <property type="term" value="F:DNA binding"/>
    <property type="evidence" value="ECO:0007669"/>
    <property type="project" value="UniProtKB-KW"/>
</dbReference>
<dbReference type="Gene3D" id="1.20.5.170">
    <property type="match status" value="1"/>
</dbReference>
<feature type="compositionally biased region" description="Basic and acidic residues" evidence="7">
    <location>
        <begin position="547"/>
        <end position="557"/>
    </location>
</feature>
<feature type="compositionally biased region" description="Polar residues" evidence="7">
    <location>
        <begin position="1116"/>
        <end position="1126"/>
    </location>
</feature>
<feature type="region of interest" description="Disordered" evidence="7">
    <location>
        <begin position="1107"/>
        <end position="1129"/>
    </location>
</feature>
<evidence type="ECO:0000256" key="1">
    <source>
        <dbReference type="ARBA" id="ARBA00004123"/>
    </source>
</evidence>
<dbReference type="STRING" id="58919.A0A316Z8E4"/>
<dbReference type="EMBL" id="KZ819294">
    <property type="protein sequence ID" value="PWN97526.1"/>
    <property type="molecule type" value="Genomic_DNA"/>
</dbReference>
<evidence type="ECO:0000313" key="9">
    <source>
        <dbReference type="Proteomes" id="UP000245946"/>
    </source>
</evidence>
<feature type="compositionally biased region" description="Low complexity" evidence="7">
    <location>
        <begin position="759"/>
        <end position="806"/>
    </location>
</feature>
<evidence type="ECO:0000313" key="8">
    <source>
        <dbReference type="EMBL" id="PWN97526.1"/>
    </source>
</evidence>
<evidence type="ECO:0000256" key="4">
    <source>
        <dbReference type="ARBA" id="ARBA00023125"/>
    </source>
</evidence>
<reference evidence="8 9" key="1">
    <citation type="journal article" date="2018" name="Mol. Biol. Evol.">
        <title>Broad Genomic Sampling Reveals a Smut Pathogenic Ancestry of the Fungal Clade Ustilaginomycotina.</title>
        <authorList>
            <person name="Kijpornyongpan T."/>
            <person name="Mondo S.J."/>
            <person name="Barry K."/>
            <person name="Sandor L."/>
            <person name="Lee J."/>
            <person name="Lipzen A."/>
            <person name="Pangilinan J."/>
            <person name="LaButti K."/>
            <person name="Hainaut M."/>
            <person name="Henrissat B."/>
            <person name="Grigoriev I.V."/>
            <person name="Spatafora J.W."/>
            <person name="Aime M.C."/>
        </authorList>
    </citation>
    <scope>NUCLEOTIDE SEQUENCE [LARGE SCALE GENOMIC DNA]</scope>
    <source>
        <strain evidence="8 9">MCA 4186</strain>
    </source>
</reference>
<feature type="compositionally biased region" description="Low complexity" evidence="7">
    <location>
        <begin position="462"/>
        <end position="471"/>
    </location>
</feature>
<protein>
    <recommendedName>
        <fullName evidence="10">BZIP domain-containing protein</fullName>
    </recommendedName>
</protein>
<feature type="region of interest" description="Disordered" evidence="7">
    <location>
        <begin position="954"/>
        <end position="986"/>
    </location>
</feature>
<feature type="region of interest" description="Disordered" evidence="7">
    <location>
        <begin position="1"/>
        <end position="32"/>
    </location>
</feature>
<feature type="region of interest" description="Disordered" evidence="7">
    <location>
        <begin position="426"/>
        <end position="614"/>
    </location>
</feature>
<keyword evidence="3" id="KW-0805">Transcription regulation</keyword>
<feature type="region of interest" description="Disordered" evidence="7">
    <location>
        <begin position="183"/>
        <end position="250"/>
    </location>
</feature>
<dbReference type="PANTHER" id="PTHR47416:SF8">
    <property type="entry name" value="BASIC-LEUCINE ZIPPER TRANSCRIPTION FACTOR E-RELATED"/>
    <property type="match status" value="1"/>
</dbReference>
<keyword evidence="9" id="KW-1185">Reference proteome</keyword>
<evidence type="ECO:0000256" key="6">
    <source>
        <dbReference type="ARBA" id="ARBA00023242"/>
    </source>
</evidence>
<feature type="non-terminal residue" evidence="8">
    <location>
        <position position="1"/>
    </location>
</feature>
<dbReference type="AlphaFoldDB" id="A0A316Z8E4"/>
<evidence type="ECO:0000256" key="5">
    <source>
        <dbReference type="ARBA" id="ARBA00023163"/>
    </source>
</evidence>
<organism evidence="8 9">
    <name type="scientific">Tilletiopsis washingtonensis</name>
    <dbReference type="NCBI Taxonomy" id="58919"/>
    <lineage>
        <taxon>Eukaryota</taxon>
        <taxon>Fungi</taxon>
        <taxon>Dikarya</taxon>
        <taxon>Basidiomycota</taxon>
        <taxon>Ustilaginomycotina</taxon>
        <taxon>Exobasidiomycetes</taxon>
        <taxon>Entylomatales</taxon>
        <taxon>Entylomatales incertae sedis</taxon>
        <taxon>Tilletiopsis</taxon>
    </lineage>
</organism>
<evidence type="ECO:0008006" key="10">
    <source>
        <dbReference type="Google" id="ProtNLM"/>
    </source>
</evidence>
<feature type="compositionally biased region" description="Polar residues" evidence="7">
    <location>
        <begin position="726"/>
        <end position="745"/>
    </location>
</feature>
<keyword evidence="4" id="KW-0238">DNA-binding</keyword>
<dbReference type="CDD" id="cd14812">
    <property type="entry name" value="bZIP_u3"/>
    <property type="match status" value="1"/>
</dbReference>
<proteinExistence type="inferred from homology"/>
<feature type="compositionally biased region" description="Basic residues" evidence="7">
    <location>
        <begin position="523"/>
        <end position="534"/>
    </location>
</feature>
<feature type="compositionally biased region" description="Low complexity" evidence="7">
    <location>
        <begin position="815"/>
        <end position="824"/>
    </location>
</feature>
<feature type="region of interest" description="Disordered" evidence="7">
    <location>
        <begin position="726"/>
        <end position="903"/>
    </location>
</feature>
<dbReference type="RefSeq" id="XP_025597805.1">
    <property type="nucleotide sequence ID" value="XM_025745626.1"/>
</dbReference>
<feature type="compositionally biased region" description="Polar residues" evidence="7">
    <location>
        <begin position="887"/>
        <end position="903"/>
    </location>
</feature>
<evidence type="ECO:0000256" key="7">
    <source>
        <dbReference type="SAM" id="MobiDB-lite"/>
    </source>
</evidence>
<dbReference type="GO" id="GO:0005634">
    <property type="term" value="C:nucleus"/>
    <property type="evidence" value="ECO:0007669"/>
    <property type="project" value="UniProtKB-SubCell"/>
</dbReference>
<keyword evidence="6" id="KW-0539">Nucleus</keyword>
<comment type="subcellular location">
    <subcellularLocation>
        <location evidence="1">Nucleus</location>
    </subcellularLocation>
</comment>
<evidence type="ECO:0000256" key="2">
    <source>
        <dbReference type="ARBA" id="ARBA00007163"/>
    </source>
</evidence>
<feature type="compositionally biased region" description="Low complexity" evidence="7">
    <location>
        <begin position="1170"/>
        <end position="1183"/>
    </location>
</feature>
<dbReference type="GeneID" id="37273170"/>
<dbReference type="InterPro" id="IPR046347">
    <property type="entry name" value="bZIP_sf"/>
</dbReference>
<feature type="region of interest" description="Disordered" evidence="7">
    <location>
        <begin position="1160"/>
        <end position="1183"/>
    </location>
</feature>
<evidence type="ECO:0000256" key="3">
    <source>
        <dbReference type="ARBA" id="ARBA00023015"/>
    </source>
</evidence>
<keyword evidence="5" id="KW-0804">Transcription</keyword>
<dbReference type="OrthoDB" id="674948at2759"/>
<gene>
    <name evidence="8" type="ORF">FA09DRAFT_38049</name>
</gene>
<feature type="compositionally biased region" description="Low complexity" evidence="7">
    <location>
        <begin position="562"/>
        <end position="578"/>
    </location>
</feature>
<dbReference type="Proteomes" id="UP000245946">
    <property type="component" value="Unassembled WGS sequence"/>
</dbReference>